<dbReference type="Proteomes" id="UP000195981">
    <property type="component" value="Unassembled WGS sequence"/>
</dbReference>
<accession>A0A1X6X7P8</accession>
<organism evidence="1 2">
    <name type="scientific">Brachybacterium nesterenkovii</name>
    <dbReference type="NCBI Taxonomy" id="47847"/>
    <lineage>
        <taxon>Bacteria</taxon>
        <taxon>Bacillati</taxon>
        <taxon>Actinomycetota</taxon>
        <taxon>Actinomycetes</taxon>
        <taxon>Micrococcales</taxon>
        <taxon>Dermabacteraceae</taxon>
        <taxon>Brachybacterium</taxon>
    </lineage>
</organism>
<protein>
    <submittedName>
        <fullName evidence="1">Type I restriction-modification system, specificity subunit S</fullName>
        <ecNumber evidence="1">3.1.21.3</ecNumber>
    </submittedName>
</protein>
<evidence type="ECO:0000313" key="1">
    <source>
        <dbReference type="EMBL" id="SLM95228.1"/>
    </source>
</evidence>
<evidence type="ECO:0000313" key="2">
    <source>
        <dbReference type="Proteomes" id="UP000195981"/>
    </source>
</evidence>
<dbReference type="GO" id="GO:0009035">
    <property type="term" value="F:type I site-specific deoxyribonuclease activity"/>
    <property type="evidence" value="ECO:0007669"/>
    <property type="project" value="UniProtKB-EC"/>
</dbReference>
<dbReference type="AlphaFoldDB" id="A0A1X6X7P8"/>
<keyword evidence="1" id="KW-0378">Hydrolase</keyword>
<reference evidence="1 2" key="1">
    <citation type="submission" date="2017-02" db="EMBL/GenBank/DDBJ databases">
        <authorList>
            <person name="Peterson S.W."/>
        </authorList>
    </citation>
    <scope>NUCLEOTIDE SEQUENCE [LARGE SCALE GENOMIC DNA]</scope>
    <source>
        <strain evidence="1 2">CIP104813</strain>
    </source>
</reference>
<dbReference type="EMBL" id="FWFG01000108">
    <property type="protein sequence ID" value="SLM95228.1"/>
    <property type="molecule type" value="Genomic_DNA"/>
</dbReference>
<dbReference type="EC" id="3.1.21.3" evidence="1"/>
<gene>
    <name evidence="1" type="ORF">FM110_12455</name>
</gene>
<sequence>MTSDDAVADLTRAITLAKERRAALITAAVTGQIDVTATHRPAAEQLADDIKELS</sequence>
<name>A0A1X6X7P8_9MICO</name>
<keyword evidence="2" id="KW-1185">Reference proteome</keyword>
<proteinExistence type="predicted"/>